<gene>
    <name evidence="2" type="ORF">H5410_019331</name>
</gene>
<dbReference type="EMBL" id="JACXVP010000004">
    <property type="protein sequence ID" value="KAG5608050.1"/>
    <property type="molecule type" value="Genomic_DNA"/>
</dbReference>
<name>A0A9J5Z5Y0_SOLCO</name>
<reference evidence="2 3" key="1">
    <citation type="submission" date="2020-09" db="EMBL/GenBank/DDBJ databases">
        <title>De no assembly of potato wild relative species, Solanum commersonii.</title>
        <authorList>
            <person name="Cho K."/>
        </authorList>
    </citation>
    <scope>NUCLEOTIDE SEQUENCE [LARGE SCALE GENOMIC DNA]</scope>
    <source>
        <strain evidence="2">LZ3.2</strain>
        <tissue evidence="2">Leaf</tissue>
    </source>
</reference>
<proteinExistence type="predicted"/>
<comment type="caution">
    <text evidence="2">The sequence shown here is derived from an EMBL/GenBank/DDBJ whole genome shotgun (WGS) entry which is preliminary data.</text>
</comment>
<organism evidence="2 3">
    <name type="scientific">Solanum commersonii</name>
    <name type="common">Commerson's wild potato</name>
    <name type="synonym">Commerson's nightshade</name>
    <dbReference type="NCBI Taxonomy" id="4109"/>
    <lineage>
        <taxon>Eukaryota</taxon>
        <taxon>Viridiplantae</taxon>
        <taxon>Streptophyta</taxon>
        <taxon>Embryophyta</taxon>
        <taxon>Tracheophyta</taxon>
        <taxon>Spermatophyta</taxon>
        <taxon>Magnoliopsida</taxon>
        <taxon>eudicotyledons</taxon>
        <taxon>Gunneridae</taxon>
        <taxon>Pentapetalae</taxon>
        <taxon>asterids</taxon>
        <taxon>lamiids</taxon>
        <taxon>Solanales</taxon>
        <taxon>Solanaceae</taxon>
        <taxon>Solanoideae</taxon>
        <taxon>Solaneae</taxon>
        <taxon>Solanum</taxon>
    </lineage>
</organism>
<evidence type="ECO:0000313" key="3">
    <source>
        <dbReference type="Proteomes" id="UP000824120"/>
    </source>
</evidence>
<keyword evidence="3" id="KW-1185">Reference proteome</keyword>
<dbReference type="Proteomes" id="UP000824120">
    <property type="component" value="Chromosome 4"/>
</dbReference>
<accession>A0A9J5Z5Y0</accession>
<feature type="region of interest" description="Disordered" evidence="1">
    <location>
        <begin position="1"/>
        <end position="22"/>
    </location>
</feature>
<evidence type="ECO:0000256" key="1">
    <source>
        <dbReference type="SAM" id="MobiDB-lite"/>
    </source>
</evidence>
<evidence type="ECO:0000313" key="2">
    <source>
        <dbReference type="EMBL" id="KAG5608050.1"/>
    </source>
</evidence>
<sequence>MFESRGRRSRNKVSVGEPSKISLSKPVKKNDLRTYFKHYRETHAHRAPPSYPWIVRPHARRATNEPQLGKRQGILKLTALPSHPIHGVCVGTCAAI</sequence>
<dbReference type="AlphaFoldDB" id="A0A9J5Z5Y0"/>
<protein>
    <submittedName>
        <fullName evidence="2">Uncharacterized protein</fullName>
    </submittedName>
</protein>